<evidence type="ECO:0000259" key="8">
    <source>
        <dbReference type="PROSITE" id="PS51530"/>
    </source>
</evidence>
<dbReference type="Pfam" id="PF00031">
    <property type="entry name" value="Cystatin"/>
    <property type="match status" value="1"/>
</dbReference>
<feature type="compositionally biased region" description="Low complexity" evidence="7">
    <location>
        <begin position="511"/>
        <end position="530"/>
    </location>
</feature>
<dbReference type="PANTHER" id="PTHR13814">
    <property type="entry name" value="FETUIN"/>
    <property type="match status" value="1"/>
</dbReference>
<keyword evidence="6" id="KW-0325">Glycoprotein</keyword>
<dbReference type="InterPro" id="IPR000010">
    <property type="entry name" value="Cystatin_dom"/>
</dbReference>
<evidence type="ECO:0000256" key="5">
    <source>
        <dbReference type="ARBA" id="ARBA00023157"/>
    </source>
</evidence>
<evidence type="ECO:0000256" key="6">
    <source>
        <dbReference type="ARBA" id="ARBA00023180"/>
    </source>
</evidence>
<feature type="compositionally biased region" description="Pro residues" evidence="7">
    <location>
        <begin position="413"/>
        <end position="425"/>
    </location>
</feature>
<dbReference type="Gene3D" id="3.10.450.10">
    <property type="match status" value="2"/>
</dbReference>
<dbReference type="GO" id="GO:0005615">
    <property type="term" value="C:extracellular space"/>
    <property type="evidence" value="ECO:0007669"/>
    <property type="project" value="InterPro"/>
</dbReference>
<evidence type="ECO:0000256" key="2">
    <source>
        <dbReference type="ARBA" id="ARBA00022525"/>
    </source>
</evidence>
<keyword evidence="5" id="KW-1015">Disulfide bond</keyword>
<evidence type="ECO:0000313" key="9">
    <source>
        <dbReference type="EMBL" id="KAK6313714.1"/>
    </source>
</evidence>
<feature type="domain" description="Cystatin fetuin-B-type" evidence="8">
    <location>
        <begin position="144"/>
        <end position="257"/>
    </location>
</feature>
<comment type="caution">
    <text evidence="9">The sequence shown here is derived from an EMBL/GenBank/DDBJ whole genome shotgun (WGS) entry which is preliminary data.</text>
</comment>
<reference evidence="9 10" key="1">
    <citation type="submission" date="2021-04" db="EMBL/GenBank/DDBJ databases">
        <authorList>
            <person name="De Guttry C."/>
            <person name="Zahm M."/>
            <person name="Klopp C."/>
            <person name="Cabau C."/>
            <person name="Louis A."/>
            <person name="Berthelot C."/>
            <person name="Parey E."/>
            <person name="Roest Crollius H."/>
            <person name="Montfort J."/>
            <person name="Robinson-Rechavi M."/>
            <person name="Bucao C."/>
            <person name="Bouchez O."/>
            <person name="Gislard M."/>
            <person name="Lluch J."/>
            <person name="Milhes M."/>
            <person name="Lampietro C."/>
            <person name="Lopez Roques C."/>
            <person name="Donnadieu C."/>
            <person name="Braasch I."/>
            <person name="Desvignes T."/>
            <person name="Postlethwait J."/>
            <person name="Bobe J."/>
            <person name="Wedekind C."/>
            <person name="Guiguen Y."/>
        </authorList>
    </citation>
    <scope>NUCLEOTIDE SEQUENCE [LARGE SCALE GENOMIC DNA]</scope>
    <source>
        <strain evidence="9">Cs_M1</strain>
        <tissue evidence="9">Blood</tissue>
    </source>
</reference>
<dbReference type="GO" id="GO:0004869">
    <property type="term" value="F:cysteine-type endopeptidase inhibitor activity"/>
    <property type="evidence" value="ECO:0007669"/>
    <property type="project" value="InterPro"/>
</dbReference>
<dbReference type="SMART" id="SM00043">
    <property type="entry name" value="CY"/>
    <property type="match status" value="1"/>
</dbReference>
<dbReference type="PROSITE" id="PS51530">
    <property type="entry name" value="CYSTATIN_FETUIN_B"/>
    <property type="match status" value="1"/>
</dbReference>
<protein>
    <recommendedName>
        <fullName evidence="8">Cystatin fetuin-B-type domain-containing protein</fullName>
    </recommendedName>
</protein>
<comment type="subcellular location">
    <subcellularLocation>
        <location evidence="1">Secreted</location>
    </subcellularLocation>
</comment>
<keyword evidence="3" id="KW-0732">Signal</keyword>
<dbReference type="PANTHER" id="PTHR13814:SF15">
    <property type="entry name" value="SI:CH211-262H13.5"/>
    <property type="match status" value="1"/>
</dbReference>
<dbReference type="EMBL" id="JAGTTL010000013">
    <property type="protein sequence ID" value="KAK6313714.1"/>
    <property type="molecule type" value="Genomic_DNA"/>
</dbReference>
<dbReference type="InterPro" id="IPR001363">
    <property type="entry name" value="Prot_inh_fetuin_CS"/>
</dbReference>
<dbReference type="PROSITE" id="PS01254">
    <property type="entry name" value="FETUIN_1"/>
    <property type="match status" value="1"/>
</dbReference>
<gene>
    <name evidence="9" type="ORF">J4Q44_G00151730</name>
</gene>
<keyword evidence="4" id="KW-0677">Repeat</keyword>
<evidence type="ECO:0000313" key="10">
    <source>
        <dbReference type="Proteomes" id="UP001356427"/>
    </source>
</evidence>
<evidence type="ECO:0000256" key="1">
    <source>
        <dbReference type="ARBA" id="ARBA00004613"/>
    </source>
</evidence>
<keyword evidence="10" id="KW-1185">Reference proteome</keyword>
<keyword evidence="2" id="KW-0964">Secreted</keyword>
<evidence type="ECO:0000256" key="7">
    <source>
        <dbReference type="SAM" id="MobiDB-lite"/>
    </source>
</evidence>
<feature type="region of interest" description="Disordered" evidence="7">
    <location>
        <begin position="413"/>
        <end position="530"/>
    </location>
</feature>
<dbReference type="InterPro" id="IPR025764">
    <property type="entry name" value="Cystatin_Fetuin_B"/>
</dbReference>
<sequence length="530" mass="58733">MSHLNHLNLRLQGKNHTVADMYEAIEAFRSKLHLLKRNIHGRKLHFPRLREHCEKNKMQEDPAMKDFVSRLAENLKERFESSPNLSADILLFVKQPFSVSADGQRTAETKKLVPSIDEAALQMEILEMGTSDLLKAQHKDALEENKIIELSPTPCNDKAVEKLSKLALTYINEDRTMGYKFALNRISNVHLHAQGPAGNVYYLLLDVLETKCHVWSPKPWKRCDVRPFMETQISGNCNTTILHTAEGYSYLYSYDCTLAPDPPEKLQQTCPACPLLLPVDSPQAVHAAGLTLHKFNTQSTLPSSLALQNLTRASAQSGPMPATLVEYTVQECREGYVGMCVPTDKSGDPAGFCKGAVYGAIGQPDVDVSCEIFHPQGIDVFHDMTPPRPPTMPEVPIFVPKVPIIIPSYPTAPPPLLEEPQPQPFDPNVLVNPTFISPNPPIPNPNPSSSSESQESQETPVSPGVPDSSSEELGAGVARPPFSFRYRPLRRRRQALVTAKPPHTPVFLAEFPSSPSPFRSCPGPSRYTTV</sequence>
<name>A0AAN8QRL9_9TELE</name>
<accession>A0AAN8QRL9</accession>
<dbReference type="AlphaFoldDB" id="A0AAN8QRL9"/>
<evidence type="ECO:0000256" key="4">
    <source>
        <dbReference type="ARBA" id="ARBA00022737"/>
    </source>
</evidence>
<evidence type="ECO:0000256" key="3">
    <source>
        <dbReference type="ARBA" id="ARBA00022729"/>
    </source>
</evidence>
<dbReference type="Proteomes" id="UP001356427">
    <property type="component" value="Unassembled WGS sequence"/>
</dbReference>
<dbReference type="InterPro" id="IPR046350">
    <property type="entry name" value="Cystatin_sf"/>
</dbReference>
<feature type="compositionally biased region" description="Low complexity" evidence="7">
    <location>
        <begin position="447"/>
        <end position="462"/>
    </location>
</feature>
<dbReference type="SUPFAM" id="SSF54403">
    <property type="entry name" value="Cystatin/monellin"/>
    <property type="match status" value="1"/>
</dbReference>
<proteinExistence type="predicted"/>
<dbReference type="InterPro" id="IPR050735">
    <property type="entry name" value="Kininogen_Fetuin_HRG"/>
</dbReference>
<organism evidence="9 10">
    <name type="scientific">Coregonus suidteri</name>
    <dbReference type="NCBI Taxonomy" id="861788"/>
    <lineage>
        <taxon>Eukaryota</taxon>
        <taxon>Metazoa</taxon>
        <taxon>Chordata</taxon>
        <taxon>Craniata</taxon>
        <taxon>Vertebrata</taxon>
        <taxon>Euteleostomi</taxon>
        <taxon>Actinopterygii</taxon>
        <taxon>Neopterygii</taxon>
        <taxon>Teleostei</taxon>
        <taxon>Protacanthopterygii</taxon>
        <taxon>Salmoniformes</taxon>
        <taxon>Salmonidae</taxon>
        <taxon>Coregoninae</taxon>
        <taxon>Coregonus</taxon>
    </lineage>
</organism>